<feature type="transmembrane region" description="Helical" evidence="1">
    <location>
        <begin position="76"/>
        <end position="97"/>
    </location>
</feature>
<name>A0A1A9Z6C9_GLOPL</name>
<keyword evidence="1" id="KW-0812">Transmembrane</keyword>
<keyword evidence="3" id="KW-1185">Reference proteome</keyword>
<protein>
    <submittedName>
        <fullName evidence="2">Uncharacterized protein</fullName>
    </submittedName>
</protein>
<reference evidence="3" key="1">
    <citation type="submission" date="2014-03" db="EMBL/GenBank/DDBJ databases">
        <authorList>
            <person name="Aksoy S."/>
            <person name="Warren W."/>
            <person name="Wilson R.K."/>
        </authorList>
    </citation>
    <scope>NUCLEOTIDE SEQUENCE [LARGE SCALE GENOMIC DNA]</scope>
    <source>
        <strain evidence="3">IAEA</strain>
    </source>
</reference>
<proteinExistence type="predicted"/>
<keyword evidence="1" id="KW-1133">Transmembrane helix</keyword>
<reference evidence="2" key="2">
    <citation type="submission" date="2020-05" db="UniProtKB">
        <authorList>
            <consortium name="EnsemblMetazoa"/>
        </authorList>
    </citation>
    <scope>IDENTIFICATION</scope>
    <source>
        <strain evidence="2">IAEA</strain>
    </source>
</reference>
<dbReference type="Proteomes" id="UP000092445">
    <property type="component" value="Unassembled WGS sequence"/>
</dbReference>
<dbReference type="AlphaFoldDB" id="A0A1A9Z6C9"/>
<evidence type="ECO:0000313" key="3">
    <source>
        <dbReference type="Proteomes" id="UP000092445"/>
    </source>
</evidence>
<keyword evidence="1" id="KW-0472">Membrane</keyword>
<organism evidence="2 3">
    <name type="scientific">Glossina pallidipes</name>
    <name type="common">Tsetse fly</name>
    <dbReference type="NCBI Taxonomy" id="7398"/>
    <lineage>
        <taxon>Eukaryota</taxon>
        <taxon>Metazoa</taxon>
        <taxon>Ecdysozoa</taxon>
        <taxon>Arthropoda</taxon>
        <taxon>Hexapoda</taxon>
        <taxon>Insecta</taxon>
        <taxon>Pterygota</taxon>
        <taxon>Neoptera</taxon>
        <taxon>Endopterygota</taxon>
        <taxon>Diptera</taxon>
        <taxon>Brachycera</taxon>
        <taxon>Muscomorpha</taxon>
        <taxon>Hippoboscoidea</taxon>
        <taxon>Glossinidae</taxon>
        <taxon>Glossina</taxon>
    </lineage>
</organism>
<dbReference type="VEuPathDB" id="VectorBase:GPAI005266"/>
<dbReference type="EnsemblMetazoa" id="GPAI005266-RA">
    <property type="protein sequence ID" value="GPAI005266-PA"/>
    <property type="gene ID" value="GPAI005266"/>
</dbReference>
<accession>A0A1A9Z6C9</accession>
<evidence type="ECO:0000256" key="1">
    <source>
        <dbReference type="SAM" id="Phobius"/>
    </source>
</evidence>
<evidence type="ECO:0000313" key="2">
    <source>
        <dbReference type="EnsemblMetazoa" id="GPAI005266-PA"/>
    </source>
</evidence>
<sequence>MCDSNNFTQHNWRGGGDFNVVINVKKLQKSCKNGDKKSMAIYFQFSNSHTICTQYCPLSISIQTICLLRVIENRQLIYLIIVACVCAGICKSTQTVLTMGEKH</sequence>